<dbReference type="EMBL" id="JRJU01000001">
    <property type="protein sequence ID" value="KHF41959.1"/>
    <property type="molecule type" value="Genomic_DNA"/>
</dbReference>
<dbReference type="CDD" id="cd03426">
    <property type="entry name" value="NUDIX_CoAse_Nudt7"/>
    <property type="match status" value="1"/>
</dbReference>
<comment type="caution">
    <text evidence="8">The sequence shown here is derived from an EMBL/GenBank/DDBJ whole genome shotgun (WGS) entry which is preliminary data.</text>
</comment>
<keyword evidence="9" id="KW-1185">Reference proteome</keyword>
<dbReference type="Gene3D" id="3.90.79.10">
    <property type="entry name" value="Nucleoside Triphosphate Pyrophosphohydrolase"/>
    <property type="match status" value="1"/>
</dbReference>
<dbReference type="GO" id="GO:0010945">
    <property type="term" value="F:coenzyme A diphosphatase activity"/>
    <property type="evidence" value="ECO:0007669"/>
    <property type="project" value="InterPro"/>
</dbReference>
<evidence type="ECO:0000256" key="2">
    <source>
        <dbReference type="ARBA" id="ARBA00001946"/>
    </source>
</evidence>
<dbReference type="RefSeq" id="WP_034625156.1">
    <property type="nucleotide sequence ID" value="NZ_JRJU01000001.1"/>
</dbReference>
<reference evidence="8 9" key="1">
    <citation type="submission" date="2014-09" db="EMBL/GenBank/DDBJ databases">
        <title>Genome sequencing and annotation of Bacillus Okhensis strain Kh10-101T.</title>
        <authorList>
            <person name="Prakash J.S."/>
        </authorList>
    </citation>
    <scope>NUCLEOTIDE SEQUENCE [LARGE SCALE GENOMIC DNA]</scope>
    <source>
        <strain evidence="9">Kh10-101T</strain>
    </source>
</reference>
<organism evidence="8 9">
    <name type="scientific">Halalkalibacter okhensis</name>
    <dbReference type="NCBI Taxonomy" id="333138"/>
    <lineage>
        <taxon>Bacteria</taxon>
        <taxon>Bacillati</taxon>
        <taxon>Bacillota</taxon>
        <taxon>Bacilli</taxon>
        <taxon>Bacillales</taxon>
        <taxon>Bacillaceae</taxon>
        <taxon>Halalkalibacter</taxon>
    </lineage>
</organism>
<dbReference type="Proteomes" id="UP000030832">
    <property type="component" value="Unassembled WGS sequence"/>
</dbReference>
<evidence type="ECO:0000256" key="5">
    <source>
        <dbReference type="ARBA" id="ARBA00022842"/>
    </source>
</evidence>
<dbReference type="OrthoDB" id="9802805at2"/>
<comment type="cofactor">
    <cofactor evidence="1">
        <name>Mn(2+)</name>
        <dbReference type="ChEBI" id="CHEBI:29035"/>
    </cofactor>
</comment>
<evidence type="ECO:0000256" key="4">
    <source>
        <dbReference type="ARBA" id="ARBA00022801"/>
    </source>
</evidence>
<protein>
    <submittedName>
        <fullName evidence="8">NUDIX hydrolase</fullName>
    </submittedName>
</protein>
<dbReference type="PANTHER" id="PTHR12992">
    <property type="entry name" value="NUDIX HYDROLASE"/>
    <property type="match status" value="1"/>
</dbReference>
<dbReference type="PANTHER" id="PTHR12992:SF11">
    <property type="entry name" value="MITOCHONDRIAL COENZYME A DIPHOSPHATASE NUDT8"/>
    <property type="match status" value="1"/>
</dbReference>
<evidence type="ECO:0000256" key="3">
    <source>
        <dbReference type="ARBA" id="ARBA00022723"/>
    </source>
</evidence>
<proteinExistence type="predicted"/>
<gene>
    <name evidence="8" type="ORF">LQ50_01330</name>
</gene>
<sequence>MNELSAIKRQLSNRKSGILGSGTMQSAVLLPLVYVNNELSILFEVRSKTLAKQPGEICFPGGKIDPTDPTPEAAAIRELTEEIGIPENKIKMIAPLDKLVTPFRGIIYPFIGELLCLDELNINHDEVDHTFTVPLSYLYEHEPDVHSMKLWFEPGADFPIDKVPNKHAYSNRYNEISEHFYYYHEYVIWGLTARILNHFLDITKPS</sequence>
<evidence type="ECO:0000313" key="9">
    <source>
        <dbReference type="Proteomes" id="UP000030832"/>
    </source>
</evidence>
<dbReference type="InterPro" id="IPR000086">
    <property type="entry name" value="NUDIX_hydrolase_dom"/>
</dbReference>
<dbReference type="Pfam" id="PF00293">
    <property type="entry name" value="NUDIX"/>
    <property type="match status" value="1"/>
</dbReference>
<dbReference type="AlphaFoldDB" id="A0A0B0IPI1"/>
<comment type="cofactor">
    <cofactor evidence="2">
        <name>Mg(2+)</name>
        <dbReference type="ChEBI" id="CHEBI:18420"/>
    </cofactor>
</comment>
<evidence type="ECO:0000256" key="6">
    <source>
        <dbReference type="ARBA" id="ARBA00023211"/>
    </source>
</evidence>
<keyword evidence="5" id="KW-0460">Magnesium</keyword>
<name>A0A0B0IPI1_9BACI</name>
<evidence type="ECO:0000259" key="7">
    <source>
        <dbReference type="PROSITE" id="PS51462"/>
    </source>
</evidence>
<keyword evidence="6" id="KW-0464">Manganese</keyword>
<keyword evidence="3" id="KW-0479">Metal-binding</keyword>
<dbReference type="eggNOG" id="COG0494">
    <property type="taxonomic scope" value="Bacteria"/>
</dbReference>
<dbReference type="SUPFAM" id="SSF55811">
    <property type="entry name" value="Nudix"/>
    <property type="match status" value="1"/>
</dbReference>
<evidence type="ECO:0000256" key="1">
    <source>
        <dbReference type="ARBA" id="ARBA00001936"/>
    </source>
</evidence>
<dbReference type="InterPro" id="IPR015797">
    <property type="entry name" value="NUDIX_hydrolase-like_dom_sf"/>
</dbReference>
<keyword evidence="4 8" id="KW-0378">Hydrolase</keyword>
<evidence type="ECO:0000313" key="8">
    <source>
        <dbReference type="EMBL" id="KHF41959.1"/>
    </source>
</evidence>
<feature type="domain" description="Nudix hydrolase" evidence="7">
    <location>
        <begin position="22"/>
        <end position="158"/>
    </location>
</feature>
<dbReference type="PROSITE" id="PS51462">
    <property type="entry name" value="NUDIX"/>
    <property type="match status" value="1"/>
</dbReference>
<accession>A0A0B0IPI1</accession>
<dbReference type="GO" id="GO:0046872">
    <property type="term" value="F:metal ion binding"/>
    <property type="evidence" value="ECO:0007669"/>
    <property type="project" value="UniProtKB-KW"/>
</dbReference>
<dbReference type="STRING" id="333138.LQ50_01330"/>
<dbReference type="InterPro" id="IPR045121">
    <property type="entry name" value="CoAse"/>
</dbReference>